<name>A0A1Y2GH61_9FUNG</name>
<dbReference type="EMBL" id="MCFL01000456">
    <property type="protein sequence ID" value="ORZ10697.1"/>
    <property type="molecule type" value="Genomic_DNA"/>
</dbReference>
<evidence type="ECO:0000256" key="1">
    <source>
        <dbReference type="SAM" id="MobiDB-lite"/>
    </source>
</evidence>
<keyword evidence="3" id="KW-1185">Reference proteome</keyword>
<evidence type="ECO:0000313" key="2">
    <source>
        <dbReference type="EMBL" id="ORZ10697.1"/>
    </source>
</evidence>
<reference evidence="2 3" key="1">
    <citation type="submission" date="2016-07" db="EMBL/GenBank/DDBJ databases">
        <title>Pervasive Adenine N6-methylation of Active Genes in Fungi.</title>
        <authorList>
            <consortium name="DOE Joint Genome Institute"/>
            <person name="Mondo S.J."/>
            <person name="Dannebaum R.O."/>
            <person name="Kuo R.C."/>
            <person name="Labutti K."/>
            <person name="Haridas S."/>
            <person name="Kuo A."/>
            <person name="Salamov A."/>
            <person name="Ahrendt S.R."/>
            <person name="Lipzen A."/>
            <person name="Sullivan W."/>
            <person name="Andreopoulos W.B."/>
            <person name="Clum A."/>
            <person name="Lindquist E."/>
            <person name="Daum C."/>
            <person name="Ramamoorthy G.K."/>
            <person name="Gryganskyi A."/>
            <person name="Culley D."/>
            <person name="Magnuson J.K."/>
            <person name="James T.Y."/>
            <person name="O'Malley M.A."/>
            <person name="Stajich J.E."/>
            <person name="Spatafora J.W."/>
            <person name="Visel A."/>
            <person name="Grigoriev I.V."/>
        </authorList>
    </citation>
    <scope>NUCLEOTIDE SEQUENCE [LARGE SCALE GENOMIC DNA]</scope>
    <source>
        <strain evidence="2 3">PL171</strain>
    </source>
</reference>
<protein>
    <submittedName>
        <fullName evidence="2">Uncharacterized protein</fullName>
    </submittedName>
</protein>
<organism evidence="2 3">
    <name type="scientific">Catenaria anguillulae PL171</name>
    <dbReference type="NCBI Taxonomy" id="765915"/>
    <lineage>
        <taxon>Eukaryota</taxon>
        <taxon>Fungi</taxon>
        <taxon>Fungi incertae sedis</taxon>
        <taxon>Blastocladiomycota</taxon>
        <taxon>Blastocladiomycetes</taxon>
        <taxon>Blastocladiales</taxon>
        <taxon>Catenariaceae</taxon>
        <taxon>Catenaria</taxon>
    </lineage>
</organism>
<dbReference type="Proteomes" id="UP000193411">
    <property type="component" value="Unassembled WGS sequence"/>
</dbReference>
<accession>A0A1Y2GH61</accession>
<feature type="region of interest" description="Disordered" evidence="1">
    <location>
        <begin position="344"/>
        <end position="391"/>
    </location>
</feature>
<comment type="caution">
    <text evidence="2">The sequence shown here is derived from an EMBL/GenBank/DDBJ whole genome shotgun (WGS) entry which is preliminary data.</text>
</comment>
<evidence type="ECO:0000313" key="3">
    <source>
        <dbReference type="Proteomes" id="UP000193411"/>
    </source>
</evidence>
<dbReference type="AlphaFoldDB" id="A0A1Y2GH61"/>
<sequence>MVKCGGDCPVIGDLFIPVDSTFPYSVVLLMGKHNHPTPPLVTLISSAPLIRPSTPMDENRKVPAGTVPPSIQQLGLVLRRPYHLVPSTLVDLASFSLHLGSWLKSVYSHVFASIAPQYQDAAWRQAGPQTPQERLAVTILTVIKLMLRMHGPVNFRVPLLFLRALVAFHDDHARPPLDTAAFIRLWETLVAGLGPMPDTWHLELTVADNQDEVIVAAFVAGALGQESVELLTCVKTHKSKKLRTRHISGQQPRLLPHFLDRPLFQPTPDWIDIRIHHFYRPISHRWHLPVVCPWVRVLSLSSMQWQTEHDLAAMFAGLNNLEYLAMSHVSKLDNTGLTIHGASMSRTAASGPGQEQDDGMVIETGSMTTDHGPLSPSRASSSASRGRAAER</sequence>
<proteinExistence type="predicted"/>
<gene>
    <name evidence="2" type="ORF">BCR44DRAFT_397541</name>
</gene>
<feature type="compositionally biased region" description="Low complexity" evidence="1">
    <location>
        <begin position="375"/>
        <end position="391"/>
    </location>
</feature>